<feature type="region of interest" description="Disordered" evidence="1">
    <location>
        <begin position="28"/>
        <end position="51"/>
    </location>
</feature>
<protein>
    <submittedName>
        <fullName evidence="2">Uncharacterized protein</fullName>
    </submittedName>
</protein>
<dbReference type="Proteomes" id="UP001189429">
    <property type="component" value="Unassembled WGS sequence"/>
</dbReference>
<organism evidence="2 3">
    <name type="scientific">Prorocentrum cordatum</name>
    <dbReference type="NCBI Taxonomy" id="2364126"/>
    <lineage>
        <taxon>Eukaryota</taxon>
        <taxon>Sar</taxon>
        <taxon>Alveolata</taxon>
        <taxon>Dinophyceae</taxon>
        <taxon>Prorocentrales</taxon>
        <taxon>Prorocentraceae</taxon>
        <taxon>Prorocentrum</taxon>
    </lineage>
</organism>
<evidence type="ECO:0000313" key="3">
    <source>
        <dbReference type="Proteomes" id="UP001189429"/>
    </source>
</evidence>
<gene>
    <name evidence="2" type="ORF">PCOR1329_LOCUS47228</name>
</gene>
<accession>A0ABN9UG43</accession>
<keyword evidence="3" id="KW-1185">Reference proteome</keyword>
<feature type="non-terminal residue" evidence="2">
    <location>
        <position position="1"/>
    </location>
</feature>
<evidence type="ECO:0000256" key="1">
    <source>
        <dbReference type="SAM" id="MobiDB-lite"/>
    </source>
</evidence>
<evidence type="ECO:0000313" key="2">
    <source>
        <dbReference type="EMBL" id="CAK0856994.1"/>
    </source>
</evidence>
<reference evidence="2" key="1">
    <citation type="submission" date="2023-10" db="EMBL/GenBank/DDBJ databases">
        <authorList>
            <person name="Chen Y."/>
            <person name="Shah S."/>
            <person name="Dougan E. K."/>
            <person name="Thang M."/>
            <person name="Chan C."/>
        </authorList>
    </citation>
    <scope>NUCLEOTIDE SEQUENCE [LARGE SCALE GENOMIC DNA]</scope>
</reference>
<sequence>AAATRWTCPSACGGPPCQRLATWVPPGAGAAAERPAPLPARRALPGLCPRE</sequence>
<proteinExistence type="predicted"/>
<name>A0ABN9UG43_9DINO</name>
<comment type="caution">
    <text evidence="2">The sequence shown here is derived from an EMBL/GenBank/DDBJ whole genome shotgun (WGS) entry which is preliminary data.</text>
</comment>
<dbReference type="EMBL" id="CAUYUJ010015689">
    <property type="protein sequence ID" value="CAK0856994.1"/>
    <property type="molecule type" value="Genomic_DNA"/>
</dbReference>
<feature type="non-terminal residue" evidence="2">
    <location>
        <position position="51"/>
    </location>
</feature>